<keyword evidence="2" id="KW-1185">Reference proteome</keyword>
<dbReference type="PATRIC" id="fig|1094556.3.peg.673"/>
<proteinExistence type="predicted"/>
<dbReference type="Proteomes" id="UP000001077">
    <property type="component" value="Unassembled WGS sequence"/>
</dbReference>
<protein>
    <submittedName>
        <fullName evidence="1">Uncharacterized protein</fullName>
    </submittedName>
</protein>
<organism evidence="1 2">
    <name type="scientific">Bartonella rattimassiliensis 15908</name>
    <dbReference type="NCBI Taxonomy" id="1094556"/>
    <lineage>
        <taxon>Bacteria</taxon>
        <taxon>Pseudomonadati</taxon>
        <taxon>Pseudomonadota</taxon>
        <taxon>Alphaproteobacteria</taxon>
        <taxon>Hyphomicrobiales</taxon>
        <taxon>Bartonellaceae</taxon>
        <taxon>Bartonella</taxon>
    </lineage>
</organism>
<reference evidence="1 2" key="1">
    <citation type="submission" date="2012-03" db="EMBL/GenBank/DDBJ databases">
        <title>The Genome Sequence of Bartonella rattimassiliensis 15908.</title>
        <authorList>
            <consortium name="The Broad Institute Genome Sequencing Platform"/>
            <consortium name="The Broad Institute Genome Sequencing Center for Infectious Disease"/>
            <person name="Feldgarden M."/>
            <person name="Kirby J."/>
            <person name="Kosoy M."/>
            <person name="Birtles R."/>
            <person name="Probert W.S."/>
            <person name="Chiaraviglio L."/>
            <person name="Young S.K."/>
            <person name="Zeng Q."/>
            <person name="Gargeya S."/>
            <person name="Fitzgerald M."/>
            <person name="Haas B."/>
            <person name="Abouelleil A."/>
            <person name="Alvarado L."/>
            <person name="Arachchi H.M."/>
            <person name="Berlin A."/>
            <person name="Chapman S.B."/>
            <person name="Gearin G."/>
            <person name="Goldberg J."/>
            <person name="Griggs A."/>
            <person name="Gujja S."/>
            <person name="Hansen M."/>
            <person name="Heiman D."/>
            <person name="Howarth C."/>
            <person name="Larimer J."/>
            <person name="Lui A."/>
            <person name="MacDonald P.J.P."/>
            <person name="McCowen C."/>
            <person name="Montmayeur A."/>
            <person name="Murphy C."/>
            <person name="Neiman D."/>
            <person name="Pearson M."/>
            <person name="Priest M."/>
            <person name="Roberts A."/>
            <person name="Saif S."/>
            <person name="Shea T."/>
            <person name="Sisk P."/>
            <person name="Stolte C."/>
            <person name="Sykes S."/>
            <person name="Wortman J."/>
            <person name="Nusbaum C."/>
            <person name="Birren B."/>
        </authorList>
    </citation>
    <scope>NUCLEOTIDE SEQUENCE [LARGE SCALE GENOMIC DNA]</scope>
    <source>
        <strain evidence="1 2">15908</strain>
    </source>
</reference>
<accession>J0QMN9</accession>
<sequence length="37" mass="4072">MNNPIEITEQVIDGDAIQTVNARDLHTFLGVGKKFAD</sequence>
<name>J0QMN9_9HYPH</name>
<comment type="caution">
    <text evidence="1">The sequence shown here is derived from an EMBL/GenBank/DDBJ whole genome shotgun (WGS) entry which is preliminary data.</text>
</comment>
<dbReference type="AlphaFoldDB" id="J0QMN9"/>
<gene>
    <name evidence="1" type="ORF">MCY_00571</name>
</gene>
<dbReference type="STRING" id="1094556.MCY_00571"/>
<evidence type="ECO:0000313" key="1">
    <source>
        <dbReference type="EMBL" id="EJF86921.1"/>
    </source>
</evidence>
<dbReference type="HOGENOM" id="CLU_218260_0_0_5"/>
<dbReference type="EMBL" id="AILY01000013">
    <property type="protein sequence ID" value="EJF86921.1"/>
    <property type="molecule type" value="Genomic_DNA"/>
</dbReference>
<evidence type="ECO:0000313" key="2">
    <source>
        <dbReference type="Proteomes" id="UP000001077"/>
    </source>
</evidence>